<feature type="compositionally biased region" description="Acidic residues" evidence="1">
    <location>
        <begin position="46"/>
        <end position="58"/>
    </location>
</feature>
<keyword evidence="3" id="KW-1185">Reference proteome</keyword>
<evidence type="ECO:0000313" key="3">
    <source>
        <dbReference type="Proteomes" id="UP001153555"/>
    </source>
</evidence>
<evidence type="ECO:0000313" key="2">
    <source>
        <dbReference type="EMBL" id="CAA0840016.1"/>
    </source>
</evidence>
<gene>
    <name evidence="2" type="ORF">SHERM_06476</name>
</gene>
<organism evidence="2 3">
    <name type="scientific">Striga hermonthica</name>
    <name type="common">Purple witchweed</name>
    <name type="synonym">Buchnera hermonthica</name>
    <dbReference type="NCBI Taxonomy" id="68872"/>
    <lineage>
        <taxon>Eukaryota</taxon>
        <taxon>Viridiplantae</taxon>
        <taxon>Streptophyta</taxon>
        <taxon>Embryophyta</taxon>
        <taxon>Tracheophyta</taxon>
        <taxon>Spermatophyta</taxon>
        <taxon>Magnoliopsida</taxon>
        <taxon>eudicotyledons</taxon>
        <taxon>Gunneridae</taxon>
        <taxon>Pentapetalae</taxon>
        <taxon>asterids</taxon>
        <taxon>lamiids</taxon>
        <taxon>Lamiales</taxon>
        <taxon>Orobanchaceae</taxon>
        <taxon>Buchnereae</taxon>
        <taxon>Striga</taxon>
    </lineage>
</organism>
<dbReference type="OrthoDB" id="1149625at2759"/>
<dbReference type="EMBL" id="CACSLK010031655">
    <property type="protein sequence ID" value="CAA0840016.1"/>
    <property type="molecule type" value="Genomic_DNA"/>
</dbReference>
<reference evidence="2" key="1">
    <citation type="submission" date="2019-12" db="EMBL/GenBank/DDBJ databases">
        <authorList>
            <person name="Scholes J."/>
        </authorList>
    </citation>
    <scope>NUCLEOTIDE SEQUENCE</scope>
</reference>
<sequence length="150" mass="16512">MDCHEPVDDYCDASQADNLQIPPNSTDSDQFFIAIEVEVTQPSVESSEEEDDDDDDDCAPNLRVSDLETLGFWAPCPRTESDNLPESVISGMLSRAGVPLHKQKYMTDRISLRADEIASAARNKEARVLPMQVLISMVACSCYGEAVVDP</sequence>
<dbReference type="Proteomes" id="UP001153555">
    <property type="component" value="Unassembled WGS sequence"/>
</dbReference>
<dbReference type="AlphaFoldDB" id="A0A9N7NWX4"/>
<protein>
    <submittedName>
        <fullName evidence="2">Uncharacterized protein</fullName>
    </submittedName>
</protein>
<proteinExistence type="predicted"/>
<comment type="caution">
    <text evidence="2">The sequence shown here is derived from an EMBL/GenBank/DDBJ whole genome shotgun (WGS) entry which is preliminary data.</text>
</comment>
<accession>A0A9N7NWX4</accession>
<name>A0A9N7NWX4_STRHE</name>
<evidence type="ECO:0000256" key="1">
    <source>
        <dbReference type="SAM" id="MobiDB-lite"/>
    </source>
</evidence>
<feature type="region of interest" description="Disordered" evidence="1">
    <location>
        <begin position="39"/>
        <end position="61"/>
    </location>
</feature>